<proteinExistence type="predicted"/>
<dbReference type="EMBL" id="JAAOAN010000169">
    <property type="protein sequence ID" value="KAF5718353.1"/>
    <property type="molecule type" value="Genomic_DNA"/>
</dbReference>
<gene>
    <name evidence="1" type="ORF">FMUND_5292</name>
</gene>
<sequence>MEEPIYIFVCMDRVAVRYSQLQRANELGRRLVRAGSQGKDPVINVDLLPNGFFYPKLARDEQDKNLSKIPQQRKWGEEARS</sequence>
<name>A0A8H5YT59_9HYPO</name>
<comment type="caution">
    <text evidence="1">The sequence shown here is derived from an EMBL/GenBank/DDBJ whole genome shotgun (WGS) entry which is preliminary data.</text>
</comment>
<protein>
    <submittedName>
        <fullName evidence="1">Uncharacterized protein</fullName>
    </submittedName>
</protein>
<keyword evidence="2" id="KW-1185">Reference proteome</keyword>
<evidence type="ECO:0000313" key="2">
    <source>
        <dbReference type="Proteomes" id="UP000544331"/>
    </source>
</evidence>
<evidence type="ECO:0000313" key="1">
    <source>
        <dbReference type="EMBL" id="KAF5718353.1"/>
    </source>
</evidence>
<dbReference type="AlphaFoldDB" id="A0A8H5YT59"/>
<reference evidence="1 2" key="1">
    <citation type="submission" date="2020-05" db="EMBL/GenBank/DDBJ databases">
        <title>Identification and distribution of gene clusters putatively required for synthesis of sphingolipid metabolism inhibitors in phylogenetically diverse species of the filamentous fungus Fusarium.</title>
        <authorList>
            <person name="Kim H.-S."/>
            <person name="Busman M."/>
            <person name="Brown D.W."/>
            <person name="Divon H."/>
            <person name="Uhlig S."/>
            <person name="Proctor R.H."/>
        </authorList>
    </citation>
    <scope>NUCLEOTIDE SEQUENCE [LARGE SCALE GENOMIC DNA]</scope>
    <source>
        <strain evidence="1 2">NRRL 66235</strain>
    </source>
</reference>
<organism evidence="1 2">
    <name type="scientific">Fusarium mundagurra</name>
    <dbReference type="NCBI Taxonomy" id="1567541"/>
    <lineage>
        <taxon>Eukaryota</taxon>
        <taxon>Fungi</taxon>
        <taxon>Dikarya</taxon>
        <taxon>Ascomycota</taxon>
        <taxon>Pezizomycotina</taxon>
        <taxon>Sordariomycetes</taxon>
        <taxon>Hypocreomycetidae</taxon>
        <taxon>Hypocreales</taxon>
        <taxon>Nectriaceae</taxon>
        <taxon>Fusarium</taxon>
        <taxon>Fusarium fujikuroi species complex</taxon>
    </lineage>
</organism>
<accession>A0A8H5YT59</accession>
<dbReference type="Proteomes" id="UP000544331">
    <property type="component" value="Unassembled WGS sequence"/>
</dbReference>